<dbReference type="PANTHER" id="PTHR43649:SF31">
    <property type="entry name" value="SN-GLYCEROL-3-PHOSPHATE-BINDING PERIPLASMIC PROTEIN UGPB"/>
    <property type="match status" value="1"/>
</dbReference>
<comment type="similarity">
    <text evidence="2">Belongs to the bacterial solute-binding protein 1 family.</text>
</comment>
<keyword evidence="3" id="KW-0813">Transport</keyword>
<reference evidence="7" key="1">
    <citation type="journal article" date="2019" name="Int. J. Syst. Evol. Microbiol.">
        <title>The Global Catalogue of Microorganisms (GCM) 10K type strain sequencing project: providing services to taxonomists for standard genome sequencing and annotation.</title>
        <authorList>
            <consortium name="The Broad Institute Genomics Platform"/>
            <consortium name="The Broad Institute Genome Sequencing Center for Infectious Disease"/>
            <person name="Wu L."/>
            <person name="Ma J."/>
        </authorList>
    </citation>
    <scope>NUCLEOTIDE SEQUENCE [LARGE SCALE GENOMIC DNA]</scope>
    <source>
        <strain evidence="7">JCM 17442</strain>
    </source>
</reference>
<dbReference type="Proteomes" id="UP001501594">
    <property type="component" value="Unassembled WGS sequence"/>
</dbReference>
<evidence type="ECO:0000313" key="7">
    <source>
        <dbReference type="Proteomes" id="UP001501594"/>
    </source>
</evidence>
<name>A0ABP8E458_9MICO</name>
<evidence type="ECO:0000313" key="6">
    <source>
        <dbReference type="EMBL" id="GAA4267020.1"/>
    </source>
</evidence>
<dbReference type="EMBL" id="BAABAU010000003">
    <property type="protein sequence ID" value="GAA4267020.1"/>
    <property type="molecule type" value="Genomic_DNA"/>
</dbReference>
<evidence type="ECO:0000256" key="1">
    <source>
        <dbReference type="ARBA" id="ARBA00004196"/>
    </source>
</evidence>
<comment type="caution">
    <text evidence="6">The sequence shown here is derived from an EMBL/GenBank/DDBJ whole genome shotgun (WGS) entry which is preliminary data.</text>
</comment>
<accession>A0ABP8E458</accession>
<sequence>MKRKYVGLVAVAALALPLAACSSSSNAGGTDSSGNTVVNWSVWAGSEAETAAWKHVADLVHEKDPKITVKLQTAAWPDYWTKLPTQLAGSGAPCIAGLQMARVQQFANYFKTLDSSTLGTAKIATSDFDPSIIKALQSKGEQKAIPYDLGPYMVFYNKDAFKAAGLAAPQNGWTVDEFLTDAKKLTTGGKYGFAASNQIDALNQWGPTIGGDQAATAGGKLNLTSAGQVKTMKWYAGLVSTEKVAAPLATDSSDGTQFLGGNAAMYVTGPWDMINAKTQAKFDVGVVTLPAGDNGVTTAVGGSGFGITNKCSNIPAAEKALSVITGPEALGYLGEQGRAFPARTAEQSTWYKSAVDGAQSTLEAALKNGVPYRSTPTWTQVGLSYSQGAISVINGDGSAKSFLDGVESSSGQ</sequence>
<organism evidence="6 7">
    <name type="scientific">Frondihabitans peucedani</name>
    <dbReference type="NCBI Taxonomy" id="598626"/>
    <lineage>
        <taxon>Bacteria</taxon>
        <taxon>Bacillati</taxon>
        <taxon>Actinomycetota</taxon>
        <taxon>Actinomycetes</taxon>
        <taxon>Micrococcales</taxon>
        <taxon>Microbacteriaceae</taxon>
        <taxon>Frondihabitans</taxon>
    </lineage>
</organism>
<dbReference type="Gene3D" id="3.40.190.10">
    <property type="entry name" value="Periplasmic binding protein-like II"/>
    <property type="match status" value="1"/>
</dbReference>
<protein>
    <submittedName>
        <fullName evidence="6">Sugar ABC transporter substrate-binding protein</fullName>
    </submittedName>
</protein>
<comment type="subcellular location">
    <subcellularLocation>
        <location evidence="1">Cell envelope</location>
    </subcellularLocation>
</comment>
<dbReference type="SUPFAM" id="SSF53850">
    <property type="entry name" value="Periplasmic binding protein-like II"/>
    <property type="match status" value="1"/>
</dbReference>
<evidence type="ECO:0000256" key="2">
    <source>
        <dbReference type="ARBA" id="ARBA00008520"/>
    </source>
</evidence>
<dbReference type="InterPro" id="IPR006059">
    <property type="entry name" value="SBP"/>
</dbReference>
<dbReference type="InterPro" id="IPR050490">
    <property type="entry name" value="Bact_solute-bd_prot1"/>
</dbReference>
<feature type="signal peptide" evidence="5">
    <location>
        <begin position="1"/>
        <end position="27"/>
    </location>
</feature>
<evidence type="ECO:0000256" key="3">
    <source>
        <dbReference type="ARBA" id="ARBA00022448"/>
    </source>
</evidence>
<evidence type="ECO:0000256" key="4">
    <source>
        <dbReference type="ARBA" id="ARBA00022729"/>
    </source>
</evidence>
<keyword evidence="7" id="KW-1185">Reference proteome</keyword>
<feature type="chain" id="PRO_5045982112" evidence="5">
    <location>
        <begin position="28"/>
        <end position="412"/>
    </location>
</feature>
<dbReference type="RefSeq" id="WP_344796917.1">
    <property type="nucleotide sequence ID" value="NZ_BAABAU010000003.1"/>
</dbReference>
<dbReference type="CDD" id="cd13585">
    <property type="entry name" value="PBP2_TMBP_like"/>
    <property type="match status" value="1"/>
</dbReference>
<dbReference type="Pfam" id="PF13416">
    <property type="entry name" value="SBP_bac_8"/>
    <property type="match status" value="1"/>
</dbReference>
<keyword evidence="4 5" id="KW-0732">Signal</keyword>
<evidence type="ECO:0000256" key="5">
    <source>
        <dbReference type="SAM" id="SignalP"/>
    </source>
</evidence>
<proteinExistence type="inferred from homology"/>
<gene>
    <name evidence="6" type="ORF">GCM10022256_26320</name>
</gene>
<dbReference type="PANTHER" id="PTHR43649">
    <property type="entry name" value="ARABINOSE-BINDING PROTEIN-RELATED"/>
    <property type="match status" value="1"/>
</dbReference>